<dbReference type="InterPro" id="IPR036942">
    <property type="entry name" value="Beta-barrel_TonB_sf"/>
</dbReference>
<keyword evidence="2" id="KW-0472">Membrane</keyword>
<dbReference type="AlphaFoldDB" id="A0A2T5C0I6"/>
<evidence type="ECO:0000313" key="5">
    <source>
        <dbReference type="EMBL" id="PTN08125.1"/>
    </source>
</evidence>
<evidence type="ECO:0000256" key="1">
    <source>
        <dbReference type="ARBA" id="ARBA00004442"/>
    </source>
</evidence>
<dbReference type="SUPFAM" id="SSF56935">
    <property type="entry name" value="Porins"/>
    <property type="match status" value="1"/>
</dbReference>
<feature type="signal peptide" evidence="4">
    <location>
        <begin position="1"/>
        <end position="24"/>
    </location>
</feature>
<dbReference type="RefSeq" id="WP_107822580.1">
    <property type="nucleotide sequence ID" value="NZ_OY782574.1"/>
</dbReference>
<evidence type="ECO:0008006" key="7">
    <source>
        <dbReference type="Google" id="ProtNLM"/>
    </source>
</evidence>
<comment type="caution">
    <text evidence="5">The sequence shown here is derived from an EMBL/GenBank/DDBJ whole genome shotgun (WGS) entry which is preliminary data.</text>
</comment>
<dbReference type="OrthoDB" id="1264254at2"/>
<reference evidence="5 6" key="1">
    <citation type="submission" date="2018-04" db="EMBL/GenBank/DDBJ databases">
        <title>Genomic Encyclopedia of Archaeal and Bacterial Type Strains, Phase II (KMG-II): from individual species to whole genera.</title>
        <authorList>
            <person name="Goeker M."/>
        </authorList>
    </citation>
    <scope>NUCLEOTIDE SEQUENCE [LARGE SCALE GENOMIC DNA]</scope>
    <source>
        <strain evidence="5 6">DSM 28823</strain>
    </source>
</reference>
<evidence type="ECO:0000313" key="6">
    <source>
        <dbReference type="Proteomes" id="UP000243525"/>
    </source>
</evidence>
<keyword evidence="3" id="KW-0998">Cell outer membrane</keyword>
<sequence length="591" mass="67255">MRPTYYKHIILTGLLGLALLPVSAQQDSTKLHKEVEVVKAYKPTISDAYKINERPVISQPTTDKPAFDYQIKTQPMLTTFSIHPVEAARMKPEPAEPLNQGLLKLGVGNYFSQYGEFFYNAQASRSTELGVHLKADLSNGKVKLDNGDKVKAPDNESLAELFINNQFRKGSLKTKLFFEHKSFRYYGYTGEKMSDENKAAYLSRWNEKQAFPKGGLSISYAKKYDPRAPLNFNTGLTYQYMDTKTGQNEQLVKWDGHFTAPIDLMEGVLDAGISYSSADSVLQPNATTSFKRNMTIVKVNPAARFDSQVLKFTLGINSYTVFEKNEDADYMLAPNINIAYTADILTLYAGLNGYLKPNNYSAIAAENPFIRPDQNIRNTKHQYILTGGLKGKFLPQFSYNFNASYASIKDEHFYYLRNSEITEDANTARYRDNTFAVLYDKLKQLTIGGELFYNFGQEFDFRIQAKYHSYTLDHLQEAWLKPNFESSASLFFKPEGPLKFTVDLYYIGARKALTETTHTDMDDPSLPTPTTSTELKNMDAIIDLNVGAEYQFKPNLSFWGRINNFAFQKYEFYPGYTNQNFSIMAGISFSF</sequence>
<keyword evidence="4" id="KW-0732">Signal</keyword>
<name>A0A2T5C0I6_9BACT</name>
<gene>
    <name evidence="5" type="ORF">C8N47_11011</name>
</gene>
<evidence type="ECO:0000256" key="2">
    <source>
        <dbReference type="ARBA" id="ARBA00023136"/>
    </source>
</evidence>
<keyword evidence="6" id="KW-1185">Reference proteome</keyword>
<dbReference type="Proteomes" id="UP000243525">
    <property type="component" value="Unassembled WGS sequence"/>
</dbReference>
<dbReference type="GO" id="GO:0009279">
    <property type="term" value="C:cell outer membrane"/>
    <property type="evidence" value="ECO:0007669"/>
    <property type="project" value="UniProtKB-SubCell"/>
</dbReference>
<dbReference type="Gene3D" id="2.40.170.20">
    <property type="entry name" value="TonB-dependent receptor, beta-barrel domain"/>
    <property type="match status" value="1"/>
</dbReference>
<comment type="subcellular location">
    <subcellularLocation>
        <location evidence="1">Cell outer membrane</location>
    </subcellularLocation>
</comment>
<dbReference type="EMBL" id="QAAD01000010">
    <property type="protein sequence ID" value="PTN08125.1"/>
    <property type="molecule type" value="Genomic_DNA"/>
</dbReference>
<accession>A0A2T5C0I6</accession>
<protein>
    <recommendedName>
        <fullName evidence="7">TonB dependent receptor</fullName>
    </recommendedName>
</protein>
<feature type="chain" id="PRO_5015462591" description="TonB dependent receptor" evidence="4">
    <location>
        <begin position="25"/>
        <end position="591"/>
    </location>
</feature>
<organism evidence="5 6">
    <name type="scientific">Mangrovibacterium marinum</name>
    <dbReference type="NCBI Taxonomy" id="1639118"/>
    <lineage>
        <taxon>Bacteria</taxon>
        <taxon>Pseudomonadati</taxon>
        <taxon>Bacteroidota</taxon>
        <taxon>Bacteroidia</taxon>
        <taxon>Marinilabiliales</taxon>
        <taxon>Prolixibacteraceae</taxon>
        <taxon>Mangrovibacterium</taxon>
    </lineage>
</organism>
<evidence type="ECO:0000256" key="3">
    <source>
        <dbReference type="ARBA" id="ARBA00023237"/>
    </source>
</evidence>
<evidence type="ECO:0000256" key="4">
    <source>
        <dbReference type="SAM" id="SignalP"/>
    </source>
</evidence>
<proteinExistence type="predicted"/>